<organism evidence="1 2">
    <name type="scientific">Peronosclerospora sorghi</name>
    <dbReference type="NCBI Taxonomy" id="230839"/>
    <lineage>
        <taxon>Eukaryota</taxon>
        <taxon>Sar</taxon>
        <taxon>Stramenopiles</taxon>
        <taxon>Oomycota</taxon>
        <taxon>Peronosporomycetes</taxon>
        <taxon>Peronosporales</taxon>
        <taxon>Peronosporaceae</taxon>
        <taxon>Peronosclerospora</taxon>
    </lineage>
</organism>
<protein>
    <submittedName>
        <fullName evidence="1">Uncharacterized protein</fullName>
    </submittedName>
</protein>
<comment type="caution">
    <text evidence="1">The sequence shown here is derived from an EMBL/GenBank/DDBJ whole genome shotgun (WGS) entry which is preliminary data.</text>
</comment>
<keyword evidence="2" id="KW-1185">Reference proteome</keyword>
<accession>A0ACC0WKT1</accession>
<dbReference type="Proteomes" id="UP001163321">
    <property type="component" value="Chromosome 11"/>
</dbReference>
<gene>
    <name evidence="1" type="ORF">PsorP6_017795</name>
</gene>
<reference evidence="1 2" key="1">
    <citation type="journal article" date="2022" name="bioRxiv">
        <title>The genome of the oomycete Peronosclerospora sorghi, a cosmopolitan pathogen of maize and sorghum, is inflated with dispersed pseudogenes.</title>
        <authorList>
            <person name="Fletcher K."/>
            <person name="Martin F."/>
            <person name="Isakeit T."/>
            <person name="Cavanaugh K."/>
            <person name="Magill C."/>
            <person name="Michelmore R."/>
        </authorList>
    </citation>
    <scope>NUCLEOTIDE SEQUENCE [LARGE SCALE GENOMIC DNA]</scope>
    <source>
        <strain evidence="1">P6</strain>
    </source>
</reference>
<proteinExistence type="predicted"/>
<sequence>MLSARLLHYVATASSTAAHTRVKIPKPLASDVEAIEELYSKGTPWSEIATNITQARPYQLPRARYALVLETGASSSKTDPMKLLQSFVRDHNNPVLAELLQDNLVGQLSKLPGGNLRLREFDVFDEKYYLVISSIDSDLNTDAMMQRLYELGCRPLYDTLLTPPFSPPRRITPPPADTAIVVLLKNKCTRNSDDFANLTSKERPKDTTGITTSNYFSVLSQIEAEFDLVEAPLGVEAKPSFQIKPTIALKSTEASPFLTKHHTKVVKTTQPITVAETAESMIGDTSDVELDLLPDRMVMAATRIPSDIRRSSQQPIRIE</sequence>
<name>A0ACC0WKT1_9STRA</name>
<evidence type="ECO:0000313" key="2">
    <source>
        <dbReference type="Proteomes" id="UP001163321"/>
    </source>
</evidence>
<evidence type="ECO:0000313" key="1">
    <source>
        <dbReference type="EMBL" id="KAI9919275.1"/>
    </source>
</evidence>
<dbReference type="EMBL" id="CM047590">
    <property type="protein sequence ID" value="KAI9919275.1"/>
    <property type="molecule type" value="Genomic_DNA"/>
</dbReference>